<dbReference type="AlphaFoldDB" id="A0A1H9JC69"/>
<accession>A0A1H9JC69</accession>
<name>A0A1H9JC69_FLAFI</name>
<proteinExistence type="predicted"/>
<gene>
    <name evidence="1" type="ORF">SAMN05444355_104281</name>
</gene>
<dbReference type="EMBL" id="FOFZ01000004">
    <property type="protein sequence ID" value="SEQ84460.1"/>
    <property type="molecule type" value="Genomic_DNA"/>
</dbReference>
<evidence type="ECO:0000313" key="2">
    <source>
        <dbReference type="Proteomes" id="UP000183658"/>
    </source>
</evidence>
<sequence>MDFIEYKRTDEDYYEKEYMQSELDKLSKYQSVEYINDYSLNVGFIISMIISERFSIFFIRGCWPYDYGY</sequence>
<keyword evidence="2" id="KW-1185">Reference proteome</keyword>
<dbReference type="Proteomes" id="UP000183658">
    <property type="component" value="Unassembled WGS sequence"/>
</dbReference>
<organism evidence="1 2">
    <name type="scientific">Flavobacterium frigoris</name>
    <dbReference type="NCBI Taxonomy" id="229204"/>
    <lineage>
        <taxon>Bacteria</taxon>
        <taxon>Pseudomonadati</taxon>
        <taxon>Bacteroidota</taxon>
        <taxon>Flavobacteriia</taxon>
        <taxon>Flavobacteriales</taxon>
        <taxon>Flavobacteriaceae</taxon>
        <taxon>Flavobacterium</taxon>
    </lineage>
</organism>
<reference evidence="2" key="1">
    <citation type="submission" date="2016-10" db="EMBL/GenBank/DDBJ databases">
        <authorList>
            <person name="Varghese N."/>
            <person name="Submissions S."/>
        </authorList>
    </citation>
    <scope>NUCLEOTIDE SEQUENCE [LARGE SCALE GENOMIC DNA]</scope>
    <source>
        <strain evidence="2">DSM 15719</strain>
    </source>
</reference>
<evidence type="ECO:0000313" key="1">
    <source>
        <dbReference type="EMBL" id="SEQ84460.1"/>
    </source>
</evidence>
<protein>
    <submittedName>
        <fullName evidence="1">Uncharacterized protein</fullName>
    </submittedName>
</protein>